<evidence type="ECO:0000313" key="6">
    <source>
        <dbReference type="Proteomes" id="UP000765509"/>
    </source>
</evidence>
<comment type="caution">
    <text evidence="5">The sequence shown here is derived from an EMBL/GenBank/DDBJ whole genome shotgun (WGS) entry which is preliminary data.</text>
</comment>
<organism evidence="5 6">
    <name type="scientific">Austropuccinia psidii MF-1</name>
    <dbReference type="NCBI Taxonomy" id="1389203"/>
    <lineage>
        <taxon>Eukaryota</taxon>
        <taxon>Fungi</taxon>
        <taxon>Dikarya</taxon>
        <taxon>Basidiomycota</taxon>
        <taxon>Pucciniomycotina</taxon>
        <taxon>Pucciniomycetes</taxon>
        <taxon>Pucciniales</taxon>
        <taxon>Sphaerophragmiaceae</taxon>
        <taxon>Austropuccinia</taxon>
    </lineage>
</organism>
<proteinExistence type="predicted"/>
<keyword evidence="3" id="KW-0472">Membrane</keyword>
<feature type="transmembrane region" description="Helical" evidence="3">
    <location>
        <begin position="158"/>
        <end position="180"/>
    </location>
</feature>
<name>A0A9Q3CTJ3_9BASI</name>
<feature type="compositionally biased region" description="Polar residues" evidence="2">
    <location>
        <begin position="52"/>
        <end position="76"/>
    </location>
</feature>
<keyword evidence="1" id="KW-0862">Zinc</keyword>
<keyword evidence="1" id="KW-0479">Metal-binding</keyword>
<evidence type="ECO:0000256" key="1">
    <source>
        <dbReference type="PROSITE-ProRule" id="PRU00047"/>
    </source>
</evidence>
<keyword evidence="1" id="KW-0863">Zinc-finger</keyword>
<sequence>MLLASDVRLPPTHLVNKFGASCFHCGCIGHWRADCSHTRGVANPNPHPTLPTPSQTSRLATPDQHPQQGSGGSYQQEHMSQVNFVKHNTSKKVLIDTGASIHPSGALNFASPIRPIFPFHIFFADSNSSILISQMTTLSLPVRNGYVEIHSVAYSDNILGMILLVGCLFMAGVVPVWYSIPLVPVSSLPIKQKKKMIIKQITQNIFTHYNYKFQKEIYNTQPQDIIKGFIHLIASSITNYAIKRS</sequence>
<keyword evidence="3" id="KW-0812">Transmembrane</keyword>
<dbReference type="PROSITE" id="PS50158">
    <property type="entry name" value="ZF_CCHC"/>
    <property type="match status" value="1"/>
</dbReference>
<dbReference type="GO" id="GO:0003676">
    <property type="term" value="F:nucleic acid binding"/>
    <property type="evidence" value="ECO:0007669"/>
    <property type="project" value="InterPro"/>
</dbReference>
<reference evidence="5" key="1">
    <citation type="submission" date="2021-03" db="EMBL/GenBank/DDBJ databases">
        <title>Draft genome sequence of rust myrtle Austropuccinia psidii MF-1, a brazilian biotype.</title>
        <authorList>
            <person name="Quecine M.C."/>
            <person name="Pachon D.M.R."/>
            <person name="Bonatelli M.L."/>
            <person name="Correr F.H."/>
            <person name="Franceschini L.M."/>
            <person name="Leite T.F."/>
            <person name="Margarido G.R.A."/>
            <person name="Almeida C.A."/>
            <person name="Ferrarezi J.A."/>
            <person name="Labate C.A."/>
        </authorList>
    </citation>
    <scope>NUCLEOTIDE SEQUENCE</scope>
    <source>
        <strain evidence="5">MF-1</strain>
    </source>
</reference>
<accession>A0A9Q3CTJ3</accession>
<dbReference type="AlphaFoldDB" id="A0A9Q3CTJ3"/>
<evidence type="ECO:0000313" key="5">
    <source>
        <dbReference type="EMBL" id="MBW0488840.1"/>
    </source>
</evidence>
<dbReference type="EMBL" id="AVOT02009791">
    <property type="protein sequence ID" value="MBW0488840.1"/>
    <property type="molecule type" value="Genomic_DNA"/>
</dbReference>
<dbReference type="GO" id="GO:0008270">
    <property type="term" value="F:zinc ion binding"/>
    <property type="evidence" value="ECO:0007669"/>
    <property type="project" value="UniProtKB-KW"/>
</dbReference>
<feature type="region of interest" description="Disordered" evidence="2">
    <location>
        <begin position="42"/>
        <end position="76"/>
    </location>
</feature>
<gene>
    <name evidence="5" type="ORF">O181_028555</name>
</gene>
<evidence type="ECO:0000256" key="2">
    <source>
        <dbReference type="SAM" id="MobiDB-lite"/>
    </source>
</evidence>
<protein>
    <recommendedName>
        <fullName evidence="4">CCHC-type domain-containing protein</fullName>
    </recommendedName>
</protein>
<evidence type="ECO:0000259" key="4">
    <source>
        <dbReference type="PROSITE" id="PS50158"/>
    </source>
</evidence>
<keyword evidence="3" id="KW-1133">Transmembrane helix</keyword>
<dbReference type="Proteomes" id="UP000765509">
    <property type="component" value="Unassembled WGS sequence"/>
</dbReference>
<evidence type="ECO:0000256" key="3">
    <source>
        <dbReference type="SAM" id="Phobius"/>
    </source>
</evidence>
<keyword evidence="6" id="KW-1185">Reference proteome</keyword>
<feature type="domain" description="CCHC-type" evidence="4">
    <location>
        <begin position="22"/>
        <end position="35"/>
    </location>
</feature>
<dbReference type="InterPro" id="IPR001878">
    <property type="entry name" value="Znf_CCHC"/>
</dbReference>